<gene>
    <name evidence="1" type="ORF">LPB3_07480</name>
</gene>
<dbReference type="SUPFAM" id="SSF52540">
    <property type="entry name" value="P-loop containing nucleoside triphosphate hydrolases"/>
    <property type="match status" value="1"/>
</dbReference>
<evidence type="ECO:0000313" key="1">
    <source>
        <dbReference type="EMBL" id="OBY64225.1"/>
    </source>
</evidence>
<keyword evidence="2" id="KW-1185">Reference proteome</keyword>
<accession>A0A1B8TXN5</accession>
<dbReference type="EMBL" id="LSFM01000022">
    <property type="protein sequence ID" value="OBY64225.1"/>
    <property type="molecule type" value="Genomic_DNA"/>
</dbReference>
<dbReference type="OrthoDB" id="9757917at2"/>
<dbReference type="STRING" id="1774273.LPB03_05015"/>
<reference evidence="2" key="1">
    <citation type="submission" date="2016-02" db="EMBL/GenBank/DDBJ databases">
        <authorList>
            <person name="Shin S.-K."/>
            <person name="Yi H."/>
            <person name="Kim E."/>
        </authorList>
    </citation>
    <scope>NUCLEOTIDE SEQUENCE [LARGE SCALE GENOMIC DNA]</scope>
    <source>
        <strain evidence="2">LPB0003</strain>
    </source>
</reference>
<comment type="caution">
    <text evidence="1">The sequence shown here is derived from an EMBL/GenBank/DDBJ whole genome shotgun (WGS) entry which is preliminary data.</text>
</comment>
<evidence type="ECO:0000313" key="2">
    <source>
        <dbReference type="Proteomes" id="UP000092584"/>
    </source>
</evidence>
<organism evidence="1 2">
    <name type="scientific">Polaribacter vadi</name>
    <dbReference type="NCBI Taxonomy" id="1774273"/>
    <lineage>
        <taxon>Bacteria</taxon>
        <taxon>Pseudomonadati</taxon>
        <taxon>Bacteroidota</taxon>
        <taxon>Flavobacteriia</taxon>
        <taxon>Flavobacteriales</taxon>
        <taxon>Flavobacteriaceae</taxon>
    </lineage>
</organism>
<sequence length="1419" mass="166264">MREDTLIIRFLKRVWYLIEYWWTRFVDYKYKKSIFSILLKWFSISLIAELAKVGADLIFDDVYEIIKINFGVNWELFARIIIDGILGGFTIGYHWVSIIIKVYLITLFAILEHKKINNGNVGRQFILKNILFWKWNWRVVFNVDIELNLIKVVYQNSNENWQLSNKWFKEINETYRLNKNKFIKELHVESKLEKKLFEQIVNEHIKVSEYTESFNTCRKALTKLRSKLNELNILIEDNRDPLIISDKSDLFLDYQRVIDTTITIDQHLNEISVLSQVRSNQDIRIEQVYFPISSYELRDYIESSNFDLIKLSTSDKKNNISKIFDAFSPILLSIQDLNETIEDLNNKKDEIIRNHFIVHAAAGIGKTYFAAHIYSSLKKDGHFPLFITASAFSGNHSSLSHAFQKVFKYSEATSIISFFSKLNEFAKKKKKRVIIIIDGMNETTYNLSGFSPIWGDGIENLTEDISKYEYLTFLATCRTSYLENSIERNFSLDCSHKLSGFEAFETRKKAIEQYFKHYKIESNVINRNNSRLFSTPLILRIYCISKNGDRAGNVKVRLNHSSYEETLFKFIEEECIDLANKLDRPSARPIFNGIFRSSEKFIQEISGSLNYNTFLELTQGKSIDEIIKSTSIGYKFLESELLFMKDFQPYFKGEKVVHTFQNVGGYILAQFLYNKYNKPSDFVKSDEFSKLLSGIKKNRADGSLNNNAHQLGLDIMLFMVYRYSKSKDPKYTDDLLDYTQDPLVLEYSWRFVSDYSGNTASTRLERKLKELVTNLNLWDGLLENNIEQYIDTDFPLNFLYIKDFLLEVNPFLIELTWVKNIYENSSIFQDFLKEDFSTFDSNQLNIALELTIWLLESTIHEIRDSASKNLLEFGCNNPEFILLKVEKYSKVKRLYIFERLTGIAYGICLRKQNDQSFVNNQLKPLANTVYNLQFKPEPAEPSYHYIVIDSFKHIIDLAIYLKVFELPVQELARLKQYKFNASAVWDDISDDDRNKVSLKWSSHPDPDPFSGDFVTYTIPRLLDINNEGHLDAVAHIFKRLIDSGYEQKVYKDFPEGIEQDFYFGSSKSDIKGKVDRLGKKYSWNAFFEYAGYLLNLGELPVFYDGEKDSSVTSFYDRLSDVEIEVSNPQKKYLNKKLFSEKLLKDKTDSQEWPYKEKFKSLDEVFNYQFDSNDYTLLYGYFEEGEKSKFSYDVRSFLLVTSFLVKKEDLLGKEDQILNKTLNWDFDLHSNNSIDNTYFGELYWADSIPEIKRNRESIVYYKPNGKDKSLIKNKLSGFEGEETKEIIKKGIELDTVQVQVPIEVEPALVEYSWETNSKVYPALRGNIPSPNIGKHLNLKADAENFQILDKNNKRAFVSVEFEEEGILRQNSDYIRTDLLRKYLDDKDLVLMYQIKQHTFDRKAGDGSGDFRGMQFKIKEL</sequence>
<protein>
    <submittedName>
        <fullName evidence="1">Uncharacterized protein</fullName>
    </submittedName>
</protein>
<dbReference type="KEGG" id="pob:LPB03_05015"/>
<dbReference type="Proteomes" id="UP000092584">
    <property type="component" value="Unassembled WGS sequence"/>
</dbReference>
<name>A0A1B8TXN5_9FLAO</name>
<dbReference type="RefSeq" id="WP_065318975.1">
    <property type="nucleotide sequence ID" value="NZ_CP017477.1"/>
</dbReference>
<dbReference type="InterPro" id="IPR027417">
    <property type="entry name" value="P-loop_NTPase"/>
</dbReference>
<proteinExistence type="predicted"/>
<dbReference type="Gene3D" id="3.40.50.300">
    <property type="entry name" value="P-loop containing nucleotide triphosphate hydrolases"/>
    <property type="match status" value="1"/>
</dbReference>